<reference evidence="7 8" key="1">
    <citation type="submission" date="2020-03" db="EMBL/GenBank/DDBJ databases">
        <title>Genomic Encyclopedia of Type Strains, Phase IV (KMG-IV): sequencing the most valuable type-strain genomes for metagenomic binning, comparative biology and taxonomic classification.</title>
        <authorList>
            <person name="Goeker M."/>
        </authorList>
    </citation>
    <scope>NUCLEOTIDE SEQUENCE [LARGE SCALE GENOMIC DNA]</scope>
    <source>
        <strain evidence="7 8">DSM 103870</strain>
    </source>
</reference>
<dbReference type="RefSeq" id="WP_166947533.1">
    <property type="nucleotide sequence ID" value="NZ_JAASQI010000001.1"/>
</dbReference>
<dbReference type="PROSITE" id="PS50931">
    <property type="entry name" value="HTH_LYSR"/>
    <property type="match status" value="1"/>
</dbReference>
<dbReference type="Pfam" id="PF00126">
    <property type="entry name" value="HTH_1"/>
    <property type="match status" value="1"/>
</dbReference>
<evidence type="ECO:0000256" key="5">
    <source>
        <dbReference type="ARBA" id="ARBA00023163"/>
    </source>
</evidence>
<dbReference type="Proteomes" id="UP001429580">
    <property type="component" value="Unassembled WGS sequence"/>
</dbReference>
<comment type="similarity">
    <text evidence="1">Belongs to the LysR transcriptional regulatory family.</text>
</comment>
<dbReference type="PANTHER" id="PTHR30293:SF0">
    <property type="entry name" value="NITROGEN ASSIMILATION REGULATORY PROTEIN NAC"/>
    <property type="match status" value="1"/>
</dbReference>
<sequence>MVTGTKLNARNLGYLVKIAESGSFSRASIVLGVTQSVLSRHVQELEAEAGTTIFHRTGRGLVETREGALIIEMARRILSDIEQVRELIDESKDFNPGRLRIGLIPSLAAIATVPLIRRLSEMLPDTRLLIQEAAGGTLVEWLNDSRLDIACLDDGPMLKRFNPIPIASNPLYLVCHRDDIRLPPETPVADLHRYPLVLSGKEHITRRQIEQVARSRNVTLNVVYESGSLWSVIKITDSGMAMGILPYLATFHPNWQRSKLIQPAVTRALCVATPLRQAPARSRRILEAVRDEIQNLQKQLGSQVTTPVPRGHQNP</sequence>
<dbReference type="SUPFAM" id="SSF46785">
    <property type="entry name" value="Winged helix' DNA-binding domain"/>
    <property type="match status" value="1"/>
</dbReference>
<dbReference type="EMBL" id="JAASQI010000001">
    <property type="protein sequence ID" value="NIJ56232.1"/>
    <property type="molecule type" value="Genomic_DNA"/>
</dbReference>
<keyword evidence="5" id="KW-0804">Transcription</keyword>
<evidence type="ECO:0000313" key="8">
    <source>
        <dbReference type="Proteomes" id="UP001429580"/>
    </source>
</evidence>
<evidence type="ECO:0000256" key="4">
    <source>
        <dbReference type="ARBA" id="ARBA00023159"/>
    </source>
</evidence>
<evidence type="ECO:0000256" key="2">
    <source>
        <dbReference type="ARBA" id="ARBA00023015"/>
    </source>
</evidence>
<dbReference type="InterPro" id="IPR005119">
    <property type="entry name" value="LysR_subst-bd"/>
</dbReference>
<keyword evidence="8" id="KW-1185">Reference proteome</keyword>
<dbReference type="Gene3D" id="3.40.190.290">
    <property type="match status" value="1"/>
</dbReference>
<dbReference type="PANTHER" id="PTHR30293">
    <property type="entry name" value="TRANSCRIPTIONAL REGULATORY PROTEIN NAC-RELATED"/>
    <property type="match status" value="1"/>
</dbReference>
<keyword evidence="4" id="KW-0010">Activator</keyword>
<comment type="caution">
    <text evidence="7">The sequence shown here is derived from an EMBL/GenBank/DDBJ whole genome shotgun (WGS) entry which is preliminary data.</text>
</comment>
<feature type="domain" description="HTH lysR-type" evidence="6">
    <location>
        <begin position="7"/>
        <end position="64"/>
    </location>
</feature>
<proteinExistence type="inferred from homology"/>
<gene>
    <name evidence="7" type="ORF">FHS82_000045</name>
</gene>
<accession>A0ABX0UTY1</accession>
<keyword evidence="3" id="KW-0238">DNA-binding</keyword>
<dbReference type="InterPro" id="IPR036390">
    <property type="entry name" value="WH_DNA-bd_sf"/>
</dbReference>
<name>A0ABX0UTY1_9HYPH</name>
<dbReference type="Pfam" id="PF03466">
    <property type="entry name" value="LysR_substrate"/>
    <property type="match status" value="1"/>
</dbReference>
<organism evidence="7 8">
    <name type="scientific">Pseudochelatococcus lubricantis</name>
    <dbReference type="NCBI Taxonomy" id="1538102"/>
    <lineage>
        <taxon>Bacteria</taxon>
        <taxon>Pseudomonadati</taxon>
        <taxon>Pseudomonadota</taxon>
        <taxon>Alphaproteobacteria</taxon>
        <taxon>Hyphomicrobiales</taxon>
        <taxon>Chelatococcaceae</taxon>
        <taxon>Pseudochelatococcus</taxon>
    </lineage>
</organism>
<evidence type="ECO:0000259" key="6">
    <source>
        <dbReference type="PROSITE" id="PS50931"/>
    </source>
</evidence>
<dbReference type="Gene3D" id="1.10.10.10">
    <property type="entry name" value="Winged helix-like DNA-binding domain superfamily/Winged helix DNA-binding domain"/>
    <property type="match status" value="1"/>
</dbReference>
<protein>
    <submittedName>
        <fullName evidence="7">LysR family nitrogen assimilation transcriptional regulator</fullName>
    </submittedName>
</protein>
<evidence type="ECO:0000256" key="1">
    <source>
        <dbReference type="ARBA" id="ARBA00009437"/>
    </source>
</evidence>
<keyword evidence="2" id="KW-0805">Transcription regulation</keyword>
<dbReference type="InterPro" id="IPR000847">
    <property type="entry name" value="LysR_HTH_N"/>
</dbReference>
<evidence type="ECO:0000313" key="7">
    <source>
        <dbReference type="EMBL" id="NIJ56232.1"/>
    </source>
</evidence>
<dbReference type="SUPFAM" id="SSF53850">
    <property type="entry name" value="Periplasmic binding protein-like II"/>
    <property type="match status" value="1"/>
</dbReference>
<evidence type="ECO:0000256" key="3">
    <source>
        <dbReference type="ARBA" id="ARBA00023125"/>
    </source>
</evidence>
<dbReference type="InterPro" id="IPR036388">
    <property type="entry name" value="WH-like_DNA-bd_sf"/>
</dbReference>